<sequence>MGGSGKPLRYDAPVDLAVMRSALRAIATNAGVVDAHTIQLYDIRCGMIRAGAHVADSVKGIAGRAAASIAGHSVQALNNGLTAMYAGHVQTAVYNKIAADALPDRLAPRTDPSVFSVQTTVMPSQIASYKQKHPGVSTDNARRAIVLAITSDPNRA</sequence>
<name>A0A2H1G6R9_ZYMTR</name>
<protein>
    <submittedName>
        <fullName evidence="1">Uncharacterized protein</fullName>
    </submittedName>
</protein>
<dbReference type="AlphaFoldDB" id="A0A2H1G6R9"/>
<gene>
    <name evidence="1" type="ORF">ZT1E4_G4636</name>
</gene>
<accession>A0A2H1G6R9</accession>
<proteinExistence type="predicted"/>
<evidence type="ECO:0000313" key="2">
    <source>
        <dbReference type="Proteomes" id="UP000245764"/>
    </source>
</evidence>
<dbReference type="Proteomes" id="UP000245764">
    <property type="component" value="Chromosome 3"/>
</dbReference>
<dbReference type="EMBL" id="LT854255">
    <property type="protein sequence ID" value="SMR49244.1"/>
    <property type="molecule type" value="Genomic_DNA"/>
</dbReference>
<evidence type="ECO:0000313" key="1">
    <source>
        <dbReference type="EMBL" id="SMR49244.1"/>
    </source>
</evidence>
<organism evidence="1 2">
    <name type="scientific">Zymoseptoria tritici ST99CH_1E4</name>
    <dbReference type="NCBI Taxonomy" id="1276532"/>
    <lineage>
        <taxon>Eukaryota</taxon>
        <taxon>Fungi</taxon>
        <taxon>Dikarya</taxon>
        <taxon>Ascomycota</taxon>
        <taxon>Pezizomycotina</taxon>
        <taxon>Dothideomycetes</taxon>
        <taxon>Dothideomycetidae</taxon>
        <taxon>Mycosphaerellales</taxon>
        <taxon>Mycosphaerellaceae</taxon>
        <taxon>Zymoseptoria</taxon>
    </lineage>
</organism>
<reference evidence="2" key="1">
    <citation type="submission" date="2017-05" db="EMBL/GenBank/DDBJ databases">
        <authorList>
            <person name="Song R."/>
            <person name="Chenine A.L."/>
            <person name="Ruprecht R.M."/>
        </authorList>
    </citation>
    <scope>NUCLEOTIDE SEQUENCE [LARGE SCALE GENOMIC DNA]</scope>
</reference>